<gene>
    <name evidence="3" type="ORF">EV675_5816</name>
</gene>
<comment type="similarity">
    <text evidence="1">Belongs to the UPF0065 (bug) family.</text>
</comment>
<dbReference type="InterPro" id="IPR042100">
    <property type="entry name" value="Bug_dom1"/>
</dbReference>
<dbReference type="Proteomes" id="UP000292445">
    <property type="component" value="Unassembled WGS sequence"/>
</dbReference>
<dbReference type="AlphaFoldDB" id="A0A4Q7N6T0"/>
<dbReference type="InterPro" id="IPR005064">
    <property type="entry name" value="BUG"/>
</dbReference>
<dbReference type="PANTHER" id="PTHR42928">
    <property type="entry name" value="TRICARBOXYLATE-BINDING PROTEIN"/>
    <property type="match status" value="1"/>
</dbReference>
<evidence type="ECO:0000313" key="3">
    <source>
        <dbReference type="EMBL" id="RZS77090.1"/>
    </source>
</evidence>
<dbReference type="Gene3D" id="3.40.190.150">
    <property type="entry name" value="Bordetella uptake gene, domain 1"/>
    <property type="match status" value="1"/>
</dbReference>
<keyword evidence="3" id="KW-0675">Receptor</keyword>
<keyword evidence="4" id="KW-1185">Reference proteome</keyword>
<dbReference type="Pfam" id="PF03401">
    <property type="entry name" value="TctC"/>
    <property type="match status" value="1"/>
</dbReference>
<dbReference type="RefSeq" id="WP_130362140.1">
    <property type="nucleotide sequence ID" value="NZ_SGXC01000004.1"/>
</dbReference>
<proteinExistence type="inferred from homology"/>
<dbReference type="OrthoDB" id="8678477at2"/>
<sequence length="333" mass="35167">MDRHHRPPRRGLLSPLLLTLATLLASPAAWPQAFPQKPVRIVVGFGPGGLGDTVVRTLAQKMAESLGQSVVVENAPGAGGITAASMVARAAPDGYTLLLVSGQNAFSPYLFKSLPYDPVDSFSMISTIGTFHFLLVADKDSPLKTVEDVVAAARRDPAHFNIGTISVGSAQHLSARLFATMAGLDVPIVPFKSTGDVIAALRGRNVQVGMETVTGALGQIRGGSLRAIATTGSTRIGFLPDVPTIAESGIPALARYESDSWNGIVAPAGTPPAVVRKLNQEIGKALQSPDVRQRFIALGIEPRGSTPEALREVFRKDAAKWRVVIEEAGIEKQ</sequence>
<dbReference type="PANTHER" id="PTHR42928:SF5">
    <property type="entry name" value="BLR1237 PROTEIN"/>
    <property type="match status" value="1"/>
</dbReference>
<organism evidence="3 4">
    <name type="scientific">Pigmentiphaga kullae</name>
    <dbReference type="NCBI Taxonomy" id="151784"/>
    <lineage>
        <taxon>Bacteria</taxon>
        <taxon>Pseudomonadati</taxon>
        <taxon>Pseudomonadota</taxon>
        <taxon>Betaproteobacteria</taxon>
        <taxon>Burkholderiales</taxon>
        <taxon>Alcaligenaceae</taxon>
        <taxon>Pigmentiphaga</taxon>
    </lineage>
</organism>
<reference evidence="3 4" key="1">
    <citation type="submission" date="2019-02" db="EMBL/GenBank/DDBJ databases">
        <title>Genomic Encyclopedia of Type Strains, Phase IV (KMG-IV): sequencing the most valuable type-strain genomes for metagenomic binning, comparative biology and taxonomic classification.</title>
        <authorList>
            <person name="Goeker M."/>
        </authorList>
    </citation>
    <scope>NUCLEOTIDE SEQUENCE [LARGE SCALE GENOMIC DNA]</scope>
    <source>
        <strain evidence="3 4">K24</strain>
    </source>
</reference>
<dbReference type="EMBL" id="SGXC01000004">
    <property type="protein sequence ID" value="RZS77090.1"/>
    <property type="molecule type" value="Genomic_DNA"/>
</dbReference>
<feature type="chain" id="PRO_5020646469" evidence="2">
    <location>
        <begin position="32"/>
        <end position="333"/>
    </location>
</feature>
<keyword evidence="2" id="KW-0732">Signal</keyword>
<dbReference type="Gene3D" id="3.40.190.10">
    <property type="entry name" value="Periplasmic binding protein-like II"/>
    <property type="match status" value="1"/>
</dbReference>
<evidence type="ECO:0000256" key="1">
    <source>
        <dbReference type="ARBA" id="ARBA00006987"/>
    </source>
</evidence>
<dbReference type="CDD" id="cd13578">
    <property type="entry name" value="PBP2_Bug27"/>
    <property type="match status" value="1"/>
</dbReference>
<protein>
    <submittedName>
        <fullName evidence="3">Tripartite-type tricarboxylate transporter receptor subunit TctC</fullName>
    </submittedName>
</protein>
<evidence type="ECO:0000313" key="4">
    <source>
        <dbReference type="Proteomes" id="UP000292445"/>
    </source>
</evidence>
<comment type="caution">
    <text evidence="3">The sequence shown here is derived from an EMBL/GenBank/DDBJ whole genome shotgun (WGS) entry which is preliminary data.</text>
</comment>
<name>A0A4Q7N6T0_9BURK</name>
<evidence type="ECO:0000256" key="2">
    <source>
        <dbReference type="SAM" id="SignalP"/>
    </source>
</evidence>
<dbReference type="SUPFAM" id="SSF53850">
    <property type="entry name" value="Periplasmic binding protein-like II"/>
    <property type="match status" value="1"/>
</dbReference>
<feature type="signal peptide" evidence="2">
    <location>
        <begin position="1"/>
        <end position="31"/>
    </location>
</feature>
<accession>A0A4Q7N6T0</accession>
<dbReference type="PIRSF" id="PIRSF017082">
    <property type="entry name" value="YflP"/>
    <property type="match status" value="1"/>
</dbReference>